<proteinExistence type="predicted"/>
<dbReference type="Gene3D" id="3.90.226.10">
    <property type="entry name" value="2-enoyl-CoA Hydratase, Chain A, domain 1"/>
    <property type="match status" value="1"/>
</dbReference>
<comment type="caution">
    <text evidence="1">The sequence shown here is derived from an EMBL/GenBank/DDBJ whole genome shotgun (WGS) entry which is preliminary data.</text>
</comment>
<evidence type="ECO:0000313" key="1">
    <source>
        <dbReference type="EMBL" id="MPM50134.1"/>
    </source>
</evidence>
<reference evidence="1" key="1">
    <citation type="submission" date="2019-08" db="EMBL/GenBank/DDBJ databases">
        <authorList>
            <person name="Kucharzyk K."/>
            <person name="Murdoch R.W."/>
            <person name="Higgins S."/>
            <person name="Loffler F."/>
        </authorList>
    </citation>
    <scope>NUCLEOTIDE SEQUENCE</scope>
</reference>
<accession>A0A645AKD7</accession>
<organism evidence="1">
    <name type="scientific">bioreactor metagenome</name>
    <dbReference type="NCBI Taxonomy" id="1076179"/>
    <lineage>
        <taxon>unclassified sequences</taxon>
        <taxon>metagenomes</taxon>
        <taxon>ecological metagenomes</taxon>
    </lineage>
</organism>
<name>A0A645AKD7_9ZZZZ</name>
<protein>
    <submittedName>
        <fullName evidence="1">Glutaconyl-CoA decarboxylase subunit alpha</fullName>
    </submittedName>
</protein>
<sequence length="93" mass="10978">MYSRRLVKDHKAGKDIGPIIEKMNELIKEYAEKSSPFYCEKDGFVDKIVDMNMLRPYIKAFASAYYQNPKAVCPFHQMLAPRTMRDYETFTKK</sequence>
<dbReference type="AlphaFoldDB" id="A0A645AKD7"/>
<dbReference type="EMBL" id="VSSQ01012829">
    <property type="protein sequence ID" value="MPM50134.1"/>
    <property type="molecule type" value="Genomic_DNA"/>
</dbReference>
<gene>
    <name evidence="1" type="primary">gcdA_4</name>
    <name evidence="1" type="ORF">SDC9_96869</name>
</gene>